<dbReference type="EMBL" id="PXYI01000001">
    <property type="protein sequence ID" value="PSJ43554.1"/>
    <property type="molecule type" value="Genomic_DNA"/>
</dbReference>
<keyword evidence="3" id="KW-1185">Reference proteome</keyword>
<evidence type="ECO:0000256" key="1">
    <source>
        <dbReference type="SAM" id="Phobius"/>
    </source>
</evidence>
<dbReference type="Proteomes" id="UP000241167">
    <property type="component" value="Unassembled WGS sequence"/>
</dbReference>
<keyword evidence="1" id="KW-0472">Membrane</keyword>
<evidence type="ECO:0000313" key="2">
    <source>
        <dbReference type="EMBL" id="PSJ43554.1"/>
    </source>
</evidence>
<comment type="caution">
    <text evidence="2">The sequence shown here is derived from an EMBL/GenBank/DDBJ whole genome shotgun (WGS) entry which is preliminary data.</text>
</comment>
<name>A0A2P7R004_9SPHN</name>
<gene>
    <name evidence="2" type="ORF">C7I55_04170</name>
</gene>
<keyword evidence="1" id="KW-0812">Transmembrane</keyword>
<feature type="transmembrane region" description="Helical" evidence="1">
    <location>
        <begin position="46"/>
        <end position="68"/>
    </location>
</feature>
<dbReference type="InterPro" id="IPR025245">
    <property type="entry name" value="DUF4197"/>
</dbReference>
<proteinExistence type="predicted"/>
<evidence type="ECO:0000313" key="3">
    <source>
        <dbReference type="Proteomes" id="UP000241167"/>
    </source>
</evidence>
<protein>
    <submittedName>
        <fullName evidence="2">DUF4197 domain-containing protein</fullName>
    </submittedName>
</protein>
<dbReference type="AlphaFoldDB" id="A0A2P7R004"/>
<accession>A0A2P7R004</accession>
<keyword evidence="1" id="KW-1133">Transmembrane helix</keyword>
<organism evidence="2 3">
    <name type="scientific">Allosphingosinicella deserti</name>
    <dbReference type="NCBI Taxonomy" id="2116704"/>
    <lineage>
        <taxon>Bacteria</taxon>
        <taxon>Pseudomonadati</taxon>
        <taxon>Pseudomonadota</taxon>
        <taxon>Alphaproteobacteria</taxon>
        <taxon>Sphingomonadales</taxon>
        <taxon>Sphingomonadaceae</taxon>
        <taxon>Allosphingosinicella</taxon>
    </lineage>
</organism>
<reference evidence="2 3" key="1">
    <citation type="submission" date="2018-03" db="EMBL/GenBank/DDBJ databases">
        <title>The draft genome of Sphingosinicella sp. GL-C-18.</title>
        <authorList>
            <person name="Liu L."/>
            <person name="Li L."/>
            <person name="Liang L."/>
            <person name="Zhang X."/>
            <person name="Wang T."/>
        </authorList>
    </citation>
    <scope>NUCLEOTIDE SEQUENCE [LARGE SCALE GENOMIC DNA]</scope>
    <source>
        <strain evidence="2 3">GL-C-18</strain>
    </source>
</reference>
<dbReference type="Pfam" id="PF13852">
    <property type="entry name" value="DUF4197"/>
    <property type="match status" value="1"/>
</dbReference>
<sequence length="263" mass="27491">MAIAGLWERGARCRCVRDATRAHGESLALRSNGVSPMDQLLSRRRLLSAGLSLPFVALAGCAGGLPAFGFEDAIRRLLTLSSQRAFAQLLTGEGFFRDEVARVQLPAEFGGSRVTSALALALGTSAVQDRLLRLVNDAASEAADAAAPIVYQSIRTMSIADAVSIVRGGPTAATDLLERAMGDAIVDAMFPEVGQALRIADSGIVNRVLRVATGIDFAGLQTDVSRKAAAGIYRAIGREEAAIRANPSSAGDPVLTGVFGLLR</sequence>